<keyword evidence="2" id="KW-1185">Reference proteome</keyword>
<dbReference type="AlphaFoldDB" id="A0A812JT05"/>
<sequence length="135" mass="14902">MRSERSSMSNSGRLCNIAGDREDGLSAALNPFNPLTGFKTSLFATLAKQEAQSRRPCESCARWPSWPRFGRFGRVQPTSVPSFILSAVTYVTWIETLTRSRSGALGTPCSTSQMFTRGDGTPKFSIELLRLEDTT</sequence>
<comment type="caution">
    <text evidence="1">The sequence shown here is derived from an EMBL/GenBank/DDBJ whole genome shotgun (WGS) entry which is preliminary data.</text>
</comment>
<protein>
    <submittedName>
        <fullName evidence="1">Uncharacterized protein</fullName>
    </submittedName>
</protein>
<evidence type="ECO:0000313" key="1">
    <source>
        <dbReference type="EMBL" id="CAE7212852.1"/>
    </source>
</evidence>
<dbReference type="Proteomes" id="UP000604046">
    <property type="component" value="Unassembled WGS sequence"/>
</dbReference>
<accession>A0A812JT05</accession>
<gene>
    <name evidence="1" type="ORF">SNAT2548_LOCUS7252</name>
</gene>
<organism evidence="1 2">
    <name type="scientific">Symbiodinium natans</name>
    <dbReference type="NCBI Taxonomy" id="878477"/>
    <lineage>
        <taxon>Eukaryota</taxon>
        <taxon>Sar</taxon>
        <taxon>Alveolata</taxon>
        <taxon>Dinophyceae</taxon>
        <taxon>Suessiales</taxon>
        <taxon>Symbiodiniaceae</taxon>
        <taxon>Symbiodinium</taxon>
    </lineage>
</organism>
<evidence type="ECO:0000313" key="2">
    <source>
        <dbReference type="Proteomes" id="UP000604046"/>
    </source>
</evidence>
<proteinExistence type="predicted"/>
<name>A0A812JT05_9DINO</name>
<dbReference type="EMBL" id="CAJNDS010000502">
    <property type="protein sequence ID" value="CAE7212852.1"/>
    <property type="molecule type" value="Genomic_DNA"/>
</dbReference>
<reference evidence="1" key="1">
    <citation type="submission" date="2021-02" db="EMBL/GenBank/DDBJ databases">
        <authorList>
            <person name="Dougan E. K."/>
            <person name="Rhodes N."/>
            <person name="Thang M."/>
            <person name="Chan C."/>
        </authorList>
    </citation>
    <scope>NUCLEOTIDE SEQUENCE</scope>
</reference>